<evidence type="ECO:0000313" key="2">
    <source>
        <dbReference type="Proteomes" id="UP000254134"/>
    </source>
</evidence>
<sequence>MLTAQLQTVIEMVLLRHLAFSDHQIDEIFTTRVQRYREIANARAQASDEDLIVPQE</sequence>
<reference evidence="1 2" key="1">
    <citation type="submission" date="2018-07" db="EMBL/GenBank/DDBJ databases">
        <title>High-quality-draft genome sequence of Gaiella occulta.</title>
        <authorList>
            <person name="Severino R."/>
            <person name="Froufe H.J.C."/>
            <person name="Rainey F.A."/>
            <person name="Barroso C."/>
            <person name="Albuquerque L."/>
            <person name="Lobo-Da-Cunha A."/>
            <person name="Da Costa M.S."/>
            <person name="Egas C."/>
        </authorList>
    </citation>
    <scope>NUCLEOTIDE SEQUENCE [LARGE SCALE GENOMIC DNA]</scope>
    <source>
        <strain evidence="1 2">F2-233</strain>
    </source>
</reference>
<keyword evidence="2" id="KW-1185">Reference proteome</keyword>
<gene>
    <name evidence="1" type="ORF">Gocc_2870</name>
</gene>
<evidence type="ECO:0000313" key="1">
    <source>
        <dbReference type="EMBL" id="RDI73514.1"/>
    </source>
</evidence>
<dbReference type="Proteomes" id="UP000254134">
    <property type="component" value="Unassembled WGS sequence"/>
</dbReference>
<proteinExistence type="predicted"/>
<organism evidence="1 2">
    <name type="scientific">Gaiella occulta</name>
    <dbReference type="NCBI Taxonomy" id="1002870"/>
    <lineage>
        <taxon>Bacteria</taxon>
        <taxon>Bacillati</taxon>
        <taxon>Actinomycetota</taxon>
        <taxon>Thermoleophilia</taxon>
        <taxon>Gaiellales</taxon>
        <taxon>Gaiellaceae</taxon>
        <taxon>Gaiella</taxon>
    </lineage>
</organism>
<comment type="caution">
    <text evidence="1">The sequence shown here is derived from an EMBL/GenBank/DDBJ whole genome shotgun (WGS) entry which is preliminary data.</text>
</comment>
<protein>
    <submittedName>
        <fullName evidence="1">Uncharacterized protein</fullName>
    </submittedName>
</protein>
<name>A0A7M2YUF3_9ACTN</name>
<dbReference type="AlphaFoldDB" id="A0A7M2YUF3"/>
<dbReference type="EMBL" id="QQZY01000009">
    <property type="protein sequence ID" value="RDI73514.1"/>
    <property type="molecule type" value="Genomic_DNA"/>
</dbReference>
<reference evidence="2" key="2">
    <citation type="journal article" date="2019" name="MicrobiologyOpen">
        <title>High-quality draft genome sequence of Gaiella occulta isolated from a 150 meter deep mineral water borehole and comparison with the genome sequences of other deep-branching lineages of the phylum Actinobacteria.</title>
        <authorList>
            <person name="Severino R."/>
            <person name="Froufe H.J.C."/>
            <person name="Barroso C."/>
            <person name="Albuquerque L."/>
            <person name="Lobo-da-Cunha A."/>
            <person name="da Costa M.S."/>
            <person name="Egas C."/>
        </authorList>
    </citation>
    <scope>NUCLEOTIDE SEQUENCE [LARGE SCALE GENOMIC DNA]</scope>
    <source>
        <strain evidence="2">F2-233</strain>
    </source>
</reference>
<accession>A0A7M2YUF3</accession>